<evidence type="ECO:0000313" key="1">
    <source>
        <dbReference type="EMBL" id="KAB1226094.1"/>
    </source>
</evidence>
<keyword evidence="2" id="KW-1185">Reference proteome</keyword>
<proteinExistence type="predicted"/>
<dbReference type="EMBL" id="RXIC02000019">
    <property type="protein sequence ID" value="KAB1226094.1"/>
    <property type="molecule type" value="Genomic_DNA"/>
</dbReference>
<sequence>MAVTVRRMLARFRQEDSDTGTDTEPWRGIRAQLPPAVRPRPQLVERPIRLMTSQFGLRKMDASAAVVQGLVRANVVILFLPLK</sequence>
<reference evidence="1 2" key="1">
    <citation type="journal article" date="2019" name="Plant Biotechnol. J.">
        <title>The red bayberry genome and genetic basis of sex determination.</title>
        <authorList>
            <person name="Jia H.M."/>
            <person name="Jia H.J."/>
            <person name="Cai Q.L."/>
            <person name="Wang Y."/>
            <person name="Zhao H.B."/>
            <person name="Yang W.F."/>
            <person name="Wang G.Y."/>
            <person name="Li Y.H."/>
            <person name="Zhan D.L."/>
            <person name="Shen Y.T."/>
            <person name="Niu Q.F."/>
            <person name="Chang L."/>
            <person name="Qiu J."/>
            <person name="Zhao L."/>
            <person name="Xie H.B."/>
            <person name="Fu W.Y."/>
            <person name="Jin J."/>
            <person name="Li X.W."/>
            <person name="Jiao Y."/>
            <person name="Zhou C.C."/>
            <person name="Tu T."/>
            <person name="Chai C.Y."/>
            <person name="Gao J.L."/>
            <person name="Fan L.J."/>
            <person name="van de Weg E."/>
            <person name="Wang J.Y."/>
            <person name="Gao Z.S."/>
        </authorList>
    </citation>
    <scope>NUCLEOTIDE SEQUENCE [LARGE SCALE GENOMIC DNA]</scope>
    <source>
        <tissue evidence="1">Leaves</tissue>
    </source>
</reference>
<protein>
    <submittedName>
        <fullName evidence="1">Uncharacterized protein</fullName>
    </submittedName>
</protein>
<comment type="caution">
    <text evidence="1">The sequence shown here is derived from an EMBL/GenBank/DDBJ whole genome shotgun (WGS) entry which is preliminary data.</text>
</comment>
<dbReference type="Proteomes" id="UP000516437">
    <property type="component" value="Chromosome 1"/>
</dbReference>
<dbReference type="AlphaFoldDB" id="A0A6A1WLR4"/>
<gene>
    <name evidence="1" type="ORF">CJ030_MR1G008538</name>
</gene>
<accession>A0A6A1WLR4</accession>
<organism evidence="1 2">
    <name type="scientific">Morella rubra</name>
    <name type="common">Chinese bayberry</name>
    <dbReference type="NCBI Taxonomy" id="262757"/>
    <lineage>
        <taxon>Eukaryota</taxon>
        <taxon>Viridiplantae</taxon>
        <taxon>Streptophyta</taxon>
        <taxon>Embryophyta</taxon>
        <taxon>Tracheophyta</taxon>
        <taxon>Spermatophyta</taxon>
        <taxon>Magnoliopsida</taxon>
        <taxon>eudicotyledons</taxon>
        <taxon>Gunneridae</taxon>
        <taxon>Pentapetalae</taxon>
        <taxon>rosids</taxon>
        <taxon>fabids</taxon>
        <taxon>Fagales</taxon>
        <taxon>Myricaceae</taxon>
        <taxon>Morella</taxon>
    </lineage>
</organism>
<evidence type="ECO:0000313" key="2">
    <source>
        <dbReference type="Proteomes" id="UP000516437"/>
    </source>
</evidence>
<name>A0A6A1WLR4_9ROSI</name>